<dbReference type="EMBL" id="GISG01050943">
    <property type="protein sequence ID" value="MBA4625229.1"/>
    <property type="molecule type" value="Transcribed_RNA"/>
</dbReference>
<proteinExistence type="predicted"/>
<sequence length="106" mass="11509">MALRLSSTMASTVRRRLRLSLFSPSRGEKPSLLGSFYPDPLSVGPSPALWTPPPMSPSPPLSVEALRTRIRRGGRRASLGSRSLSLEASPRRSDPGLSQLRGRMPS</sequence>
<dbReference type="AlphaFoldDB" id="A0A7C9D002"/>
<accession>A0A7C9D002</accession>
<protein>
    <submittedName>
        <fullName evidence="2">Uncharacterized protein</fullName>
    </submittedName>
</protein>
<feature type="region of interest" description="Disordered" evidence="1">
    <location>
        <begin position="72"/>
        <end position="106"/>
    </location>
</feature>
<evidence type="ECO:0000256" key="1">
    <source>
        <dbReference type="SAM" id="MobiDB-lite"/>
    </source>
</evidence>
<name>A0A7C9D002_OPUST</name>
<reference evidence="2" key="1">
    <citation type="journal article" date="2013" name="J. Plant Res.">
        <title>Effect of fungi and light on seed germination of three Opuntia species from semiarid lands of central Mexico.</title>
        <authorList>
            <person name="Delgado-Sanchez P."/>
            <person name="Jimenez-Bremont J.F."/>
            <person name="Guerrero-Gonzalez Mde L."/>
            <person name="Flores J."/>
        </authorList>
    </citation>
    <scope>NUCLEOTIDE SEQUENCE</scope>
    <source>
        <tissue evidence="2">Cladode</tissue>
    </source>
</reference>
<reference evidence="2" key="2">
    <citation type="submission" date="2020-07" db="EMBL/GenBank/DDBJ databases">
        <authorList>
            <person name="Vera ALvarez R."/>
            <person name="Arias-Moreno D.M."/>
            <person name="Jimenez-Jacinto V."/>
            <person name="Jimenez-Bremont J.F."/>
            <person name="Swaminathan K."/>
            <person name="Moose S.P."/>
            <person name="Guerrero-Gonzalez M.L."/>
            <person name="Marino-Ramirez L."/>
            <person name="Landsman D."/>
            <person name="Rodriguez-Kessler M."/>
            <person name="Delgado-Sanchez P."/>
        </authorList>
    </citation>
    <scope>NUCLEOTIDE SEQUENCE</scope>
    <source>
        <tissue evidence="2">Cladode</tissue>
    </source>
</reference>
<organism evidence="2">
    <name type="scientific">Opuntia streptacantha</name>
    <name type="common">Prickly pear cactus</name>
    <name type="synonym">Opuntia cardona</name>
    <dbReference type="NCBI Taxonomy" id="393608"/>
    <lineage>
        <taxon>Eukaryota</taxon>
        <taxon>Viridiplantae</taxon>
        <taxon>Streptophyta</taxon>
        <taxon>Embryophyta</taxon>
        <taxon>Tracheophyta</taxon>
        <taxon>Spermatophyta</taxon>
        <taxon>Magnoliopsida</taxon>
        <taxon>eudicotyledons</taxon>
        <taxon>Gunneridae</taxon>
        <taxon>Pentapetalae</taxon>
        <taxon>Caryophyllales</taxon>
        <taxon>Cactineae</taxon>
        <taxon>Cactaceae</taxon>
        <taxon>Opuntioideae</taxon>
        <taxon>Opuntia</taxon>
    </lineage>
</organism>
<feature type="compositionally biased region" description="Low complexity" evidence="1">
    <location>
        <begin position="76"/>
        <end position="88"/>
    </location>
</feature>
<evidence type="ECO:0000313" key="2">
    <source>
        <dbReference type="EMBL" id="MBA4625229.1"/>
    </source>
</evidence>